<dbReference type="SUPFAM" id="SSF49785">
    <property type="entry name" value="Galactose-binding domain-like"/>
    <property type="match status" value="1"/>
</dbReference>
<evidence type="ECO:0000256" key="3">
    <source>
        <dbReference type="ARBA" id="ARBA00023295"/>
    </source>
</evidence>
<feature type="non-terminal residue" evidence="6">
    <location>
        <position position="1"/>
    </location>
</feature>
<evidence type="ECO:0000259" key="5">
    <source>
        <dbReference type="Pfam" id="PF02837"/>
    </source>
</evidence>
<gene>
    <name evidence="6" type="ORF">S06H3_58953</name>
</gene>
<evidence type="ECO:0000256" key="1">
    <source>
        <dbReference type="ARBA" id="ARBA00007401"/>
    </source>
</evidence>
<dbReference type="Gene3D" id="2.60.120.260">
    <property type="entry name" value="Galactose-binding domain-like"/>
    <property type="match status" value="1"/>
</dbReference>
<dbReference type="InterPro" id="IPR013783">
    <property type="entry name" value="Ig-like_fold"/>
</dbReference>
<organism evidence="6">
    <name type="scientific">marine sediment metagenome</name>
    <dbReference type="NCBI Taxonomy" id="412755"/>
    <lineage>
        <taxon>unclassified sequences</taxon>
        <taxon>metagenomes</taxon>
        <taxon>ecological metagenomes</taxon>
    </lineage>
</organism>
<evidence type="ECO:0000259" key="4">
    <source>
        <dbReference type="Pfam" id="PF00703"/>
    </source>
</evidence>
<dbReference type="InterPro" id="IPR008979">
    <property type="entry name" value="Galactose-bd-like_sf"/>
</dbReference>
<sequence>QGGLGWYRKTFTLPSSMSDKKISIEFDGVYMDSYIYLNGQLLGNHAYGYTGFSFDLTGLVYTDDVTPNVIAVKVQNQLPSSRWYSGSGIYRNVRLIVTDDIHVKRWGTFITTPSLENTIQDDYADVHVKTDVANEGQETKTVDLVSRIIDADGNIVAQTTSNAILDVQDYTNEDDIRVDNPTLWSFGNPYLYTLESDLVVKGNVVDT</sequence>
<comment type="similarity">
    <text evidence="1">Belongs to the glycosyl hydrolase 2 family.</text>
</comment>
<dbReference type="GO" id="GO:0005975">
    <property type="term" value="P:carbohydrate metabolic process"/>
    <property type="evidence" value="ECO:0007669"/>
    <property type="project" value="InterPro"/>
</dbReference>
<dbReference type="EMBL" id="BARV01038230">
    <property type="protein sequence ID" value="GAI57990.1"/>
    <property type="molecule type" value="Genomic_DNA"/>
</dbReference>
<feature type="non-terminal residue" evidence="6">
    <location>
        <position position="207"/>
    </location>
</feature>
<dbReference type="InterPro" id="IPR051913">
    <property type="entry name" value="GH2_Domain-Containing"/>
</dbReference>
<dbReference type="AlphaFoldDB" id="X1R4G4"/>
<feature type="domain" description="Glycosyl hydrolases family 2 sugar binding" evidence="5">
    <location>
        <begin position="3"/>
        <end position="96"/>
    </location>
</feature>
<dbReference type="GO" id="GO:0004553">
    <property type="term" value="F:hydrolase activity, hydrolyzing O-glycosyl compounds"/>
    <property type="evidence" value="ECO:0007669"/>
    <property type="project" value="InterPro"/>
</dbReference>
<protein>
    <recommendedName>
        <fullName evidence="7">Beta-galactosidase</fullName>
    </recommendedName>
</protein>
<keyword evidence="3" id="KW-0326">Glycosidase</keyword>
<evidence type="ECO:0000256" key="2">
    <source>
        <dbReference type="ARBA" id="ARBA00022801"/>
    </source>
</evidence>
<dbReference type="Pfam" id="PF00703">
    <property type="entry name" value="Glyco_hydro_2"/>
    <property type="match status" value="1"/>
</dbReference>
<dbReference type="InterPro" id="IPR036156">
    <property type="entry name" value="Beta-gal/glucu_dom_sf"/>
</dbReference>
<dbReference type="InterPro" id="IPR006104">
    <property type="entry name" value="Glyco_hydro_2_N"/>
</dbReference>
<accession>X1R4G4</accession>
<keyword evidence="2" id="KW-0378">Hydrolase</keyword>
<comment type="caution">
    <text evidence="6">The sequence shown here is derived from an EMBL/GenBank/DDBJ whole genome shotgun (WGS) entry which is preliminary data.</text>
</comment>
<reference evidence="6" key="1">
    <citation type="journal article" date="2014" name="Front. Microbiol.">
        <title>High frequency of phylogenetically diverse reductive dehalogenase-homologous genes in deep subseafloor sedimentary metagenomes.</title>
        <authorList>
            <person name="Kawai M."/>
            <person name="Futagami T."/>
            <person name="Toyoda A."/>
            <person name="Takaki Y."/>
            <person name="Nishi S."/>
            <person name="Hori S."/>
            <person name="Arai W."/>
            <person name="Tsubouchi T."/>
            <person name="Morono Y."/>
            <person name="Uchiyama I."/>
            <person name="Ito T."/>
            <person name="Fujiyama A."/>
            <person name="Inagaki F."/>
            <person name="Takami H."/>
        </authorList>
    </citation>
    <scope>NUCLEOTIDE SEQUENCE</scope>
    <source>
        <strain evidence="6">Expedition CK06-06</strain>
    </source>
</reference>
<dbReference type="Pfam" id="PF02837">
    <property type="entry name" value="Glyco_hydro_2_N"/>
    <property type="match status" value="1"/>
</dbReference>
<dbReference type="SUPFAM" id="SSF49303">
    <property type="entry name" value="beta-Galactosidase/glucuronidase domain"/>
    <property type="match status" value="1"/>
</dbReference>
<dbReference type="PANTHER" id="PTHR42732">
    <property type="entry name" value="BETA-GALACTOSIDASE"/>
    <property type="match status" value="1"/>
</dbReference>
<name>X1R4G4_9ZZZZ</name>
<feature type="domain" description="Glycoside hydrolase family 2 immunoglobulin-like beta-sandwich" evidence="4">
    <location>
        <begin position="109"/>
        <end position="207"/>
    </location>
</feature>
<proteinExistence type="inferred from homology"/>
<dbReference type="Gene3D" id="2.60.40.10">
    <property type="entry name" value="Immunoglobulins"/>
    <property type="match status" value="1"/>
</dbReference>
<evidence type="ECO:0008006" key="7">
    <source>
        <dbReference type="Google" id="ProtNLM"/>
    </source>
</evidence>
<evidence type="ECO:0000313" key="6">
    <source>
        <dbReference type="EMBL" id="GAI57990.1"/>
    </source>
</evidence>
<dbReference type="PANTHER" id="PTHR42732:SF1">
    <property type="entry name" value="BETA-MANNOSIDASE"/>
    <property type="match status" value="1"/>
</dbReference>
<dbReference type="InterPro" id="IPR006102">
    <property type="entry name" value="Ig-like_GH2"/>
</dbReference>